<dbReference type="AlphaFoldDB" id="A0A9Q1HIL0"/>
<name>A0A9Q1HIL0_HOLLE</name>
<proteinExistence type="predicted"/>
<dbReference type="EMBL" id="JAIZAY010000002">
    <property type="protein sequence ID" value="KAJ8046183.1"/>
    <property type="molecule type" value="Genomic_DNA"/>
</dbReference>
<keyword evidence="2" id="KW-1185">Reference proteome</keyword>
<reference evidence="1" key="1">
    <citation type="submission" date="2021-10" db="EMBL/GenBank/DDBJ databases">
        <title>Tropical sea cucumber genome reveals ecological adaptation and Cuvierian tubules defense mechanism.</title>
        <authorList>
            <person name="Chen T."/>
        </authorList>
    </citation>
    <scope>NUCLEOTIDE SEQUENCE</scope>
    <source>
        <strain evidence="1">Nanhai2018</strain>
        <tissue evidence="1">Muscle</tissue>
    </source>
</reference>
<accession>A0A9Q1HIL0</accession>
<protein>
    <submittedName>
        <fullName evidence="1">Uncharacterized protein</fullName>
    </submittedName>
</protein>
<gene>
    <name evidence="1" type="ORF">HOLleu_04782</name>
</gene>
<evidence type="ECO:0000313" key="1">
    <source>
        <dbReference type="EMBL" id="KAJ8046183.1"/>
    </source>
</evidence>
<evidence type="ECO:0000313" key="2">
    <source>
        <dbReference type="Proteomes" id="UP001152320"/>
    </source>
</evidence>
<dbReference type="Proteomes" id="UP001152320">
    <property type="component" value="Chromosome 2"/>
</dbReference>
<dbReference type="OrthoDB" id="10051449at2759"/>
<comment type="caution">
    <text evidence="1">The sequence shown here is derived from an EMBL/GenBank/DDBJ whole genome shotgun (WGS) entry which is preliminary data.</text>
</comment>
<organism evidence="1 2">
    <name type="scientific">Holothuria leucospilota</name>
    <name type="common">Black long sea cucumber</name>
    <name type="synonym">Mertensiothuria leucospilota</name>
    <dbReference type="NCBI Taxonomy" id="206669"/>
    <lineage>
        <taxon>Eukaryota</taxon>
        <taxon>Metazoa</taxon>
        <taxon>Echinodermata</taxon>
        <taxon>Eleutherozoa</taxon>
        <taxon>Echinozoa</taxon>
        <taxon>Holothuroidea</taxon>
        <taxon>Aspidochirotacea</taxon>
        <taxon>Aspidochirotida</taxon>
        <taxon>Holothuriidae</taxon>
        <taxon>Holothuria</taxon>
    </lineage>
</organism>
<sequence>MRRGKNKRRPRSCWVRPLAACRKETYDRLLSELRMDDQQSLFNLLGMPFEIFDELLSRVGPRISKRDINYRKALEPGLNSLQPYATLSGDRYPTLQYTFTVSRDTCALFITEVCQAIIDVLKDEVISCPGTPDAWR</sequence>